<accession>A0A2W1JVN9</accession>
<proteinExistence type="predicted"/>
<protein>
    <recommendedName>
        <fullName evidence="3">DUF4327 domain-containing protein</fullName>
    </recommendedName>
</protein>
<dbReference type="Pfam" id="PF14217">
    <property type="entry name" value="DUF4327"/>
    <property type="match status" value="1"/>
</dbReference>
<comment type="caution">
    <text evidence="1">The sequence shown here is derived from an EMBL/GenBank/DDBJ whole genome shotgun (WGS) entry which is preliminary data.</text>
</comment>
<organism evidence="1 2">
    <name type="scientific">Acaryochloris thomasi RCC1774</name>
    <dbReference type="NCBI Taxonomy" id="1764569"/>
    <lineage>
        <taxon>Bacteria</taxon>
        <taxon>Bacillati</taxon>
        <taxon>Cyanobacteriota</taxon>
        <taxon>Cyanophyceae</taxon>
        <taxon>Acaryochloridales</taxon>
        <taxon>Acaryochloridaceae</taxon>
        <taxon>Acaryochloris</taxon>
        <taxon>Acaryochloris thomasi</taxon>
    </lineage>
</organism>
<dbReference type="EMBL" id="PQWO01000010">
    <property type="protein sequence ID" value="PZD72527.1"/>
    <property type="molecule type" value="Genomic_DNA"/>
</dbReference>
<evidence type="ECO:0008006" key="3">
    <source>
        <dbReference type="Google" id="ProtNLM"/>
    </source>
</evidence>
<gene>
    <name evidence="1" type="ORF">C1752_03715</name>
</gene>
<evidence type="ECO:0000313" key="1">
    <source>
        <dbReference type="EMBL" id="PZD72527.1"/>
    </source>
</evidence>
<evidence type="ECO:0000313" key="2">
    <source>
        <dbReference type="Proteomes" id="UP000248857"/>
    </source>
</evidence>
<sequence>MTNNTITRPVLHPMGKLQRQVQSLVDSGKLQPGDAIWKVGFLFRDNWTHWKEELLDFEFSMQDPIQSFLDVEDWDED</sequence>
<keyword evidence="2" id="KW-1185">Reference proteome</keyword>
<dbReference type="RefSeq" id="WP_233501646.1">
    <property type="nucleotide sequence ID" value="NZ_CAWNWM010000010.1"/>
</dbReference>
<dbReference type="AlphaFoldDB" id="A0A2W1JVN9"/>
<reference evidence="1 2" key="1">
    <citation type="journal article" date="2018" name="Sci. Rep.">
        <title>A novel species of the marine cyanobacterium Acaryochloris with a unique pigment content and lifestyle.</title>
        <authorList>
            <person name="Partensky F."/>
            <person name="Six C."/>
            <person name="Ratin M."/>
            <person name="Garczarek L."/>
            <person name="Vaulot D."/>
            <person name="Probert I."/>
            <person name="Calteau A."/>
            <person name="Gourvil P."/>
            <person name="Marie D."/>
            <person name="Grebert T."/>
            <person name="Bouchier C."/>
            <person name="Le Panse S."/>
            <person name="Gachenot M."/>
            <person name="Rodriguez F."/>
            <person name="Garrido J.L."/>
        </authorList>
    </citation>
    <scope>NUCLEOTIDE SEQUENCE [LARGE SCALE GENOMIC DNA]</scope>
    <source>
        <strain evidence="1 2">RCC1774</strain>
    </source>
</reference>
<name>A0A2W1JVN9_9CYAN</name>
<dbReference type="Proteomes" id="UP000248857">
    <property type="component" value="Unassembled WGS sequence"/>
</dbReference>
<dbReference type="InterPro" id="IPR025477">
    <property type="entry name" value="DUF4327"/>
</dbReference>